<organism evidence="2 3">
    <name type="scientific">Mycena rosella</name>
    <name type="common">Pink bonnet</name>
    <name type="synonym">Agaricus rosellus</name>
    <dbReference type="NCBI Taxonomy" id="1033263"/>
    <lineage>
        <taxon>Eukaryota</taxon>
        <taxon>Fungi</taxon>
        <taxon>Dikarya</taxon>
        <taxon>Basidiomycota</taxon>
        <taxon>Agaricomycotina</taxon>
        <taxon>Agaricomycetes</taxon>
        <taxon>Agaricomycetidae</taxon>
        <taxon>Agaricales</taxon>
        <taxon>Marasmiineae</taxon>
        <taxon>Mycenaceae</taxon>
        <taxon>Mycena</taxon>
    </lineage>
</organism>
<reference evidence="2" key="1">
    <citation type="submission" date="2023-03" db="EMBL/GenBank/DDBJ databases">
        <title>Massive genome expansion in bonnet fungi (Mycena s.s.) driven by repeated elements and novel gene families across ecological guilds.</title>
        <authorList>
            <consortium name="Lawrence Berkeley National Laboratory"/>
            <person name="Harder C.B."/>
            <person name="Miyauchi S."/>
            <person name="Viragh M."/>
            <person name="Kuo A."/>
            <person name="Thoen E."/>
            <person name="Andreopoulos B."/>
            <person name="Lu D."/>
            <person name="Skrede I."/>
            <person name="Drula E."/>
            <person name="Henrissat B."/>
            <person name="Morin E."/>
            <person name="Kohler A."/>
            <person name="Barry K."/>
            <person name="LaButti K."/>
            <person name="Morin E."/>
            <person name="Salamov A."/>
            <person name="Lipzen A."/>
            <person name="Mereny Z."/>
            <person name="Hegedus B."/>
            <person name="Baldrian P."/>
            <person name="Stursova M."/>
            <person name="Weitz H."/>
            <person name="Taylor A."/>
            <person name="Grigoriev I.V."/>
            <person name="Nagy L.G."/>
            <person name="Martin F."/>
            <person name="Kauserud H."/>
        </authorList>
    </citation>
    <scope>NUCLEOTIDE SEQUENCE</scope>
    <source>
        <strain evidence="2">CBHHK067</strain>
    </source>
</reference>
<proteinExistence type="predicted"/>
<evidence type="ECO:0000313" key="2">
    <source>
        <dbReference type="EMBL" id="KAJ7664141.1"/>
    </source>
</evidence>
<gene>
    <name evidence="2" type="ORF">B0H17DRAFT_1092240</name>
</gene>
<sequence>MLADARRGVRRRRRSMWCKENRRTRSVGAEGRPSSSTFAWGHHRLAHRRPQRPRVGVRHTPFFSRSASSSSPTPPARVRTQRPSPRCLPSKSTKRSMHVRPSSSCPPTPYALRPILICADSRPPRPCTCSGCKARRTSWVAFVHGVQRGSTWPTGARRMGIASGGIEGTISGMFIASVSFLL</sequence>
<evidence type="ECO:0000256" key="1">
    <source>
        <dbReference type="SAM" id="MobiDB-lite"/>
    </source>
</evidence>
<dbReference type="EMBL" id="JARKIE010000226">
    <property type="protein sequence ID" value="KAJ7664141.1"/>
    <property type="molecule type" value="Genomic_DNA"/>
</dbReference>
<protein>
    <submittedName>
        <fullName evidence="2">Uncharacterized protein</fullName>
    </submittedName>
</protein>
<accession>A0AAD7CU51</accession>
<dbReference type="AlphaFoldDB" id="A0AAD7CU51"/>
<name>A0AAD7CU51_MYCRO</name>
<keyword evidence="3" id="KW-1185">Reference proteome</keyword>
<comment type="caution">
    <text evidence="2">The sequence shown here is derived from an EMBL/GenBank/DDBJ whole genome shotgun (WGS) entry which is preliminary data.</text>
</comment>
<evidence type="ECO:0000313" key="3">
    <source>
        <dbReference type="Proteomes" id="UP001221757"/>
    </source>
</evidence>
<feature type="region of interest" description="Disordered" evidence="1">
    <location>
        <begin position="1"/>
        <end position="104"/>
    </location>
</feature>
<dbReference type="Proteomes" id="UP001221757">
    <property type="component" value="Unassembled WGS sequence"/>
</dbReference>
<feature type="compositionally biased region" description="Low complexity" evidence="1">
    <location>
        <begin position="60"/>
        <end position="71"/>
    </location>
</feature>
<feature type="compositionally biased region" description="Basic residues" evidence="1">
    <location>
        <begin position="41"/>
        <end position="57"/>
    </location>
</feature>